<evidence type="ECO:0000313" key="2">
    <source>
        <dbReference type="Proteomes" id="UP000017081"/>
    </source>
</evidence>
<dbReference type="HOGENOM" id="CLU_2463441_0_0_0"/>
<dbReference type="AlphaFoldDB" id="U7VGE9"/>
<protein>
    <submittedName>
        <fullName evidence="1">Uncharacterized protein</fullName>
    </submittedName>
</protein>
<sequence>MNDKIIYFESNEYQKILRSSKKIIEKNINQNINQKEEFIEIKLNDFHFCSHNKNTKTSRENEKSNNIKISKKKNQIKKLILNFGGIHE</sequence>
<dbReference type="STRING" id="1319815.HMPREF0202_00203"/>
<dbReference type="EMBL" id="AXZF01000007">
    <property type="protein sequence ID" value="ERT69893.1"/>
    <property type="molecule type" value="Genomic_DNA"/>
</dbReference>
<dbReference type="Proteomes" id="UP000017081">
    <property type="component" value="Unassembled WGS sequence"/>
</dbReference>
<comment type="caution">
    <text evidence="1">The sequence shown here is derived from an EMBL/GenBank/DDBJ whole genome shotgun (WGS) entry which is preliminary data.</text>
</comment>
<evidence type="ECO:0000313" key="1">
    <source>
        <dbReference type="EMBL" id="ERT69893.1"/>
    </source>
</evidence>
<gene>
    <name evidence="1" type="ORF">HMPREF0202_00203</name>
</gene>
<organism evidence="1 2">
    <name type="scientific">Cetobacterium somerae ATCC BAA-474</name>
    <dbReference type="NCBI Taxonomy" id="1319815"/>
    <lineage>
        <taxon>Bacteria</taxon>
        <taxon>Fusobacteriati</taxon>
        <taxon>Fusobacteriota</taxon>
        <taxon>Fusobacteriia</taxon>
        <taxon>Fusobacteriales</taxon>
        <taxon>Fusobacteriaceae</taxon>
        <taxon>Cetobacterium</taxon>
    </lineage>
</organism>
<keyword evidence="2" id="KW-1185">Reference proteome</keyword>
<reference evidence="1 2" key="1">
    <citation type="submission" date="2013-08" db="EMBL/GenBank/DDBJ databases">
        <authorList>
            <person name="Weinstock G."/>
            <person name="Sodergren E."/>
            <person name="Wylie T."/>
            <person name="Fulton L."/>
            <person name="Fulton R."/>
            <person name="Fronick C."/>
            <person name="O'Laughlin M."/>
            <person name="Godfrey J."/>
            <person name="Miner T."/>
            <person name="Herter B."/>
            <person name="Appelbaum E."/>
            <person name="Cordes M."/>
            <person name="Lek S."/>
            <person name="Wollam A."/>
            <person name="Pepin K.H."/>
            <person name="Palsikar V.B."/>
            <person name="Mitreva M."/>
            <person name="Wilson R.K."/>
        </authorList>
    </citation>
    <scope>NUCLEOTIDE SEQUENCE [LARGE SCALE GENOMIC DNA]</scope>
    <source>
        <strain evidence="1 2">ATCC BAA-474</strain>
    </source>
</reference>
<name>U7VGE9_9FUSO</name>
<accession>U7VGE9</accession>
<proteinExistence type="predicted"/>
<dbReference type="RefSeq" id="WP_023049752.1">
    <property type="nucleotide sequence ID" value="NZ_KI518218.1"/>
</dbReference>